<keyword evidence="2 4" id="KW-1133">Transmembrane helix</keyword>
<accession>A0A9X2HI29</accession>
<proteinExistence type="predicted"/>
<evidence type="ECO:0000256" key="1">
    <source>
        <dbReference type="ARBA" id="ARBA00022692"/>
    </source>
</evidence>
<dbReference type="EMBL" id="JAMLDX010000003">
    <property type="protein sequence ID" value="MCP3730012.1"/>
    <property type="molecule type" value="Genomic_DNA"/>
</dbReference>
<feature type="transmembrane region" description="Helical" evidence="4">
    <location>
        <begin position="129"/>
        <end position="151"/>
    </location>
</feature>
<feature type="transmembrane region" description="Helical" evidence="4">
    <location>
        <begin position="367"/>
        <end position="388"/>
    </location>
</feature>
<feature type="transmembrane region" description="Helical" evidence="4">
    <location>
        <begin position="95"/>
        <end position="117"/>
    </location>
</feature>
<feature type="transmembrane region" description="Helical" evidence="4">
    <location>
        <begin position="277"/>
        <end position="297"/>
    </location>
</feature>
<dbReference type="PROSITE" id="PS50850">
    <property type="entry name" value="MFS"/>
    <property type="match status" value="1"/>
</dbReference>
<evidence type="ECO:0000256" key="2">
    <source>
        <dbReference type="ARBA" id="ARBA00022989"/>
    </source>
</evidence>
<dbReference type="Proteomes" id="UP001139451">
    <property type="component" value="Unassembled WGS sequence"/>
</dbReference>
<dbReference type="SUPFAM" id="SSF103473">
    <property type="entry name" value="MFS general substrate transporter"/>
    <property type="match status" value="1"/>
</dbReference>
<dbReference type="RefSeq" id="WP_254292125.1">
    <property type="nucleotide sequence ID" value="NZ_JAMLDX010000003.1"/>
</dbReference>
<comment type="caution">
    <text evidence="6">The sequence shown here is derived from an EMBL/GenBank/DDBJ whole genome shotgun (WGS) entry which is preliminary data.</text>
</comment>
<feature type="transmembrane region" description="Helical" evidence="4">
    <location>
        <begin position="43"/>
        <end position="66"/>
    </location>
</feature>
<dbReference type="Gene3D" id="1.20.1250.20">
    <property type="entry name" value="MFS general substrate transporter like domains"/>
    <property type="match status" value="2"/>
</dbReference>
<reference evidence="6" key="1">
    <citation type="submission" date="2022-05" db="EMBL/GenBank/DDBJ databases">
        <title>Sphingomonas sp. strain MG17 Genome sequencing and assembly.</title>
        <authorList>
            <person name="Kim I."/>
        </authorList>
    </citation>
    <scope>NUCLEOTIDE SEQUENCE</scope>
    <source>
        <strain evidence="6">MG17</strain>
    </source>
</reference>
<feature type="transmembrane region" description="Helical" evidence="4">
    <location>
        <begin position="163"/>
        <end position="183"/>
    </location>
</feature>
<feature type="transmembrane region" description="Helical" evidence="4">
    <location>
        <begin position="303"/>
        <end position="326"/>
    </location>
</feature>
<protein>
    <submittedName>
        <fullName evidence="6">MFS transporter</fullName>
    </submittedName>
</protein>
<feature type="domain" description="Major facilitator superfamily (MFS) profile" evidence="5">
    <location>
        <begin position="6"/>
        <end position="395"/>
    </location>
</feature>
<dbReference type="AlphaFoldDB" id="A0A9X2HI29"/>
<feature type="transmembrane region" description="Helical" evidence="4">
    <location>
        <begin position="217"/>
        <end position="238"/>
    </location>
</feature>
<evidence type="ECO:0000259" key="5">
    <source>
        <dbReference type="PROSITE" id="PS50850"/>
    </source>
</evidence>
<dbReference type="PANTHER" id="PTHR11360:SF284">
    <property type="entry name" value="EG:103B4.3 PROTEIN-RELATED"/>
    <property type="match status" value="1"/>
</dbReference>
<keyword evidence="3 4" id="KW-0472">Membrane</keyword>
<organism evidence="6 7">
    <name type="scientific">Sphingomonas tagetis</name>
    <dbReference type="NCBI Taxonomy" id="2949092"/>
    <lineage>
        <taxon>Bacteria</taxon>
        <taxon>Pseudomonadati</taxon>
        <taxon>Pseudomonadota</taxon>
        <taxon>Alphaproteobacteria</taxon>
        <taxon>Sphingomonadales</taxon>
        <taxon>Sphingomonadaceae</taxon>
        <taxon>Sphingomonas</taxon>
    </lineage>
</organism>
<keyword evidence="7" id="KW-1185">Reference proteome</keyword>
<name>A0A9X2HI29_9SPHN</name>
<feature type="transmembrane region" description="Helical" evidence="4">
    <location>
        <begin position="338"/>
        <end position="361"/>
    </location>
</feature>
<gene>
    <name evidence="6" type="ORF">M9978_06175</name>
</gene>
<feature type="transmembrane region" description="Helical" evidence="4">
    <location>
        <begin position="250"/>
        <end position="270"/>
    </location>
</feature>
<sequence>MRRFLVLLGCFIGLSVATSAIMLIPLGIYMKPMTAEFGWSRTQFSMTLAVAGVCNALALPAAGFLADRFGPPRVIAIGVLLGMGGYAAMSQVSSFASFVLLACFAVIGGSLAGYPAYLGLVQRWFDKRLGMALAIASAGVAVGVAGSSWAVTALLVSQGWRQAFLVVGCVALAIGMLNVVLLLRDNRGAVPEAERTAARESADQGMSLAAALRSADFWLFTGSFALLLVPCVGINFHFPALLADAGGSPAQIAAAVGMVSAGSLFGRLVTGILLDRWSVRAVATVFYLGQVTGLLLMLDGLRWALPAAFFLGAVQGAEIDLMGYVIARRFGRLAYARIFGTCFALTLVAVIISPVLTAQIYDQSGSYDIALIAFPILSLAALGLLLGARYSPTAR</sequence>
<dbReference type="InterPro" id="IPR036259">
    <property type="entry name" value="MFS_trans_sf"/>
</dbReference>
<evidence type="ECO:0000256" key="4">
    <source>
        <dbReference type="SAM" id="Phobius"/>
    </source>
</evidence>
<dbReference type="InterPro" id="IPR050327">
    <property type="entry name" value="Proton-linked_MCT"/>
</dbReference>
<evidence type="ECO:0000256" key="3">
    <source>
        <dbReference type="ARBA" id="ARBA00023136"/>
    </source>
</evidence>
<keyword evidence="1 4" id="KW-0812">Transmembrane</keyword>
<dbReference type="GO" id="GO:0022857">
    <property type="term" value="F:transmembrane transporter activity"/>
    <property type="evidence" value="ECO:0007669"/>
    <property type="project" value="InterPro"/>
</dbReference>
<evidence type="ECO:0000313" key="7">
    <source>
        <dbReference type="Proteomes" id="UP001139451"/>
    </source>
</evidence>
<evidence type="ECO:0000313" key="6">
    <source>
        <dbReference type="EMBL" id="MCP3730012.1"/>
    </source>
</evidence>
<dbReference type="InterPro" id="IPR020846">
    <property type="entry name" value="MFS_dom"/>
</dbReference>
<dbReference type="PANTHER" id="PTHR11360">
    <property type="entry name" value="MONOCARBOXYLATE TRANSPORTER"/>
    <property type="match status" value="1"/>
</dbReference>
<feature type="transmembrane region" description="Helical" evidence="4">
    <location>
        <begin position="73"/>
        <end position="89"/>
    </location>
</feature>
<dbReference type="InterPro" id="IPR011701">
    <property type="entry name" value="MFS"/>
</dbReference>
<dbReference type="Pfam" id="PF07690">
    <property type="entry name" value="MFS_1"/>
    <property type="match status" value="2"/>
</dbReference>